<accession>A0A7G9GLV6</accession>
<gene>
    <name evidence="1" type="ORF">H9Q80_16305</name>
</gene>
<dbReference type="Proteomes" id="UP000515856">
    <property type="component" value="Chromosome"/>
</dbReference>
<sequence length="117" mass="13542">MNKKIWIAPFVKKEKDIDGNIISIYDKPYCIYATINTLSGSAEIDVFGDRIKRMCKTMVPYRMINKIKENDVAYLFDTSPEGEEIYGENANYRVDAVLPQNIKAKVYFEKMIDDGKK</sequence>
<organism evidence="1 2">
    <name type="scientific">[Eubacterium] hominis</name>
    <dbReference type="NCBI Taxonomy" id="2764325"/>
    <lineage>
        <taxon>Bacteria</taxon>
        <taxon>Bacillati</taxon>
        <taxon>Bacillota</taxon>
        <taxon>Erysipelotrichia</taxon>
        <taxon>Erysipelotrichales</taxon>
        <taxon>Erysipelotrichaceae</taxon>
        <taxon>Amedibacillus</taxon>
    </lineage>
</organism>
<dbReference type="EMBL" id="CP060636">
    <property type="protein sequence ID" value="QNM11788.1"/>
    <property type="molecule type" value="Genomic_DNA"/>
</dbReference>
<protein>
    <submittedName>
        <fullName evidence="1">Uncharacterized protein</fullName>
    </submittedName>
</protein>
<reference evidence="1 2" key="1">
    <citation type="submission" date="2020-08" db="EMBL/GenBank/DDBJ databases">
        <authorList>
            <person name="Liu C."/>
            <person name="Sun Q."/>
        </authorList>
    </citation>
    <scope>NUCLEOTIDE SEQUENCE [LARGE SCALE GENOMIC DNA]</scope>
    <source>
        <strain evidence="1 2">NSJ-61</strain>
    </source>
</reference>
<name>A0A7G9GLV6_9FIRM</name>
<keyword evidence="2" id="KW-1185">Reference proteome</keyword>
<dbReference type="KEGG" id="ehn:H9Q80_16305"/>
<evidence type="ECO:0000313" key="2">
    <source>
        <dbReference type="Proteomes" id="UP000515856"/>
    </source>
</evidence>
<dbReference type="AlphaFoldDB" id="A0A7G9GLV6"/>
<dbReference type="RefSeq" id="WP_117452045.1">
    <property type="nucleotide sequence ID" value="NZ_CP060636.1"/>
</dbReference>
<evidence type="ECO:0000313" key="1">
    <source>
        <dbReference type="EMBL" id="QNM11788.1"/>
    </source>
</evidence>
<proteinExistence type="predicted"/>